<evidence type="ECO:0000256" key="1">
    <source>
        <dbReference type="ARBA" id="ARBA00023054"/>
    </source>
</evidence>
<dbReference type="InterPro" id="IPR050804">
    <property type="entry name" value="MCC"/>
</dbReference>
<feature type="region of interest" description="Disordered" evidence="3">
    <location>
        <begin position="200"/>
        <end position="221"/>
    </location>
</feature>
<dbReference type="Pfam" id="PF22486">
    <property type="entry name" value="MATH_2"/>
    <property type="match status" value="1"/>
</dbReference>
<dbReference type="SUPFAM" id="SSF49599">
    <property type="entry name" value="TRAF domain-like"/>
    <property type="match status" value="1"/>
</dbReference>
<keyword evidence="1 2" id="KW-0175">Coiled coil</keyword>
<evidence type="ECO:0000313" key="6">
    <source>
        <dbReference type="Proteomes" id="UP001293593"/>
    </source>
</evidence>
<gene>
    <name evidence="5" type="ORF">QN277_013221</name>
</gene>
<dbReference type="AlphaFoldDB" id="A0AAE1TEH9"/>
<sequence length="407" mass="46807">MENQQAKDIVFKEFTWLIQDFSKNKTKKQRSKSFEAGGCKWRILVNPSGKGVEYLSLFLKVANSLPSFGWTRYVYFKLSLINQIDNEKSITKETQQKFNAGHRSWGASILLLNDFYNTTKGYLVNDSCIIEAQVSVSDVAFQIQDNSTKITNHTQEEQAKTEEFTEQLEDQQSIYSSDGTPSFKSSDDYTWNQTIQTESEKQDILGATDETPSPKSSRYEPTAPPLYPCVDESPVEIPLTPLNDLIDYKSLKPEEVGFVLLLEDVCSRYPSLIESQKKRSPEFIHWAFIALGQVLYFLETTKAKNMDESASNYLQGLWEEVQLFGFDLTWLEPHVHYALGMKDYLGRAEKVRKLKEEVVALENEMKKLRVSLAITEVDLNIERRHLREEEKEFEEKDVDAVLGCGIF</sequence>
<protein>
    <recommendedName>
        <fullName evidence="4">MATH domain-containing protein</fullName>
    </recommendedName>
</protein>
<dbReference type="InterPro" id="IPR008974">
    <property type="entry name" value="TRAF-like"/>
</dbReference>
<feature type="domain" description="MATH" evidence="4">
    <location>
        <begin position="11"/>
        <end position="134"/>
    </location>
</feature>
<dbReference type="EMBL" id="JAWXYG010000002">
    <property type="protein sequence ID" value="KAK4281766.1"/>
    <property type="molecule type" value="Genomic_DNA"/>
</dbReference>
<dbReference type="CDD" id="cd00121">
    <property type="entry name" value="MATH"/>
    <property type="match status" value="1"/>
</dbReference>
<evidence type="ECO:0000313" key="5">
    <source>
        <dbReference type="EMBL" id="KAK4281766.1"/>
    </source>
</evidence>
<keyword evidence="6" id="KW-1185">Reference proteome</keyword>
<dbReference type="Gene3D" id="2.60.210.10">
    <property type="entry name" value="Apoptosis, Tumor Necrosis Factor Receptor Associated Protein 2, Chain A"/>
    <property type="match status" value="1"/>
</dbReference>
<comment type="caution">
    <text evidence="5">The sequence shown here is derived from an EMBL/GenBank/DDBJ whole genome shotgun (WGS) entry which is preliminary data.</text>
</comment>
<evidence type="ECO:0000259" key="4">
    <source>
        <dbReference type="PROSITE" id="PS50144"/>
    </source>
</evidence>
<dbReference type="PANTHER" id="PTHR46236:SF36">
    <property type="entry name" value="MATH (MEPRIN AND TRAF-C-LIKE) DOMAIN PROTEIN"/>
    <property type="match status" value="1"/>
</dbReference>
<evidence type="ECO:0000256" key="3">
    <source>
        <dbReference type="SAM" id="MobiDB-lite"/>
    </source>
</evidence>
<reference evidence="5" key="1">
    <citation type="submission" date="2023-10" db="EMBL/GenBank/DDBJ databases">
        <title>Chromosome-level genome of the transformable northern wattle, Acacia crassicarpa.</title>
        <authorList>
            <person name="Massaro I."/>
            <person name="Sinha N.R."/>
            <person name="Poethig S."/>
            <person name="Leichty A.R."/>
        </authorList>
    </citation>
    <scope>NUCLEOTIDE SEQUENCE</scope>
    <source>
        <strain evidence="5">Acra3RX</strain>
        <tissue evidence="5">Leaf</tissue>
    </source>
</reference>
<dbReference type="InterPro" id="IPR002083">
    <property type="entry name" value="MATH/TRAF_dom"/>
</dbReference>
<feature type="coiled-coil region" evidence="2">
    <location>
        <begin position="351"/>
        <end position="396"/>
    </location>
</feature>
<evidence type="ECO:0000256" key="2">
    <source>
        <dbReference type="SAM" id="Coils"/>
    </source>
</evidence>
<organism evidence="5 6">
    <name type="scientific">Acacia crassicarpa</name>
    <name type="common">northern wattle</name>
    <dbReference type="NCBI Taxonomy" id="499986"/>
    <lineage>
        <taxon>Eukaryota</taxon>
        <taxon>Viridiplantae</taxon>
        <taxon>Streptophyta</taxon>
        <taxon>Embryophyta</taxon>
        <taxon>Tracheophyta</taxon>
        <taxon>Spermatophyta</taxon>
        <taxon>Magnoliopsida</taxon>
        <taxon>eudicotyledons</taxon>
        <taxon>Gunneridae</taxon>
        <taxon>Pentapetalae</taxon>
        <taxon>rosids</taxon>
        <taxon>fabids</taxon>
        <taxon>Fabales</taxon>
        <taxon>Fabaceae</taxon>
        <taxon>Caesalpinioideae</taxon>
        <taxon>mimosoid clade</taxon>
        <taxon>Acacieae</taxon>
        <taxon>Acacia</taxon>
    </lineage>
</organism>
<dbReference type="Proteomes" id="UP001293593">
    <property type="component" value="Unassembled WGS sequence"/>
</dbReference>
<dbReference type="PANTHER" id="PTHR46236">
    <property type="entry name" value="TRAF-LIKE SUPERFAMILY PROTEIN"/>
    <property type="match status" value="1"/>
</dbReference>
<name>A0AAE1TEH9_9FABA</name>
<dbReference type="SMART" id="SM00061">
    <property type="entry name" value="MATH"/>
    <property type="match status" value="1"/>
</dbReference>
<dbReference type="PROSITE" id="PS50144">
    <property type="entry name" value="MATH"/>
    <property type="match status" value="1"/>
</dbReference>
<proteinExistence type="predicted"/>
<accession>A0AAE1TEH9</accession>